<organism evidence="1 2">
    <name type="scientific">Solanum commersonii</name>
    <name type="common">Commerson's wild potato</name>
    <name type="synonym">Commerson's nightshade</name>
    <dbReference type="NCBI Taxonomy" id="4109"/>
    <lineage>
        <taxon>Eukaryota</taxon>
        <taxon>Viridiplantae</taxon>
        <taxon>Streptophyta</taxon>
        <taxon>Embryophyta</taxon>
        <taxon>Tracheophyta</taxon>
        <taxon>Spermatophyta</taxon>
        <taxon>Magnoliopsida</taxon>
        <taxon>eudicotyledons</taxon>
        <taxon>Gunneridae</taxon>
        <taxon>Pentapetalae</taxon>
        <taxon>asterids</taxon>
        <taxon>lamiids</taxon>
        <taxon>Solanales</taxon>
        <taxon>Solanaceae</taxon>
        <taxon>Solanoideae</taxon>
        <taxon>Solaneae</taxon>
        <taxon>Solanum</taxon>
    </lineage>
</organism>
<protein>
    <submittedName>
        <fullName evidence="1">Uncharacterized protein</fullName>
    </submittedName>
</protein>
<keyword evidence="2" id="KW-1185">Reference proteome</keyword>
<name>A0A9J6B5B6_SOLCO</name>
<evidence type="ECO:0000313" key="1">
    <source>
        <dbReference type="EMBL" id="KAG5631824.1"/>
    </source>
</evidence>
<sequence length="120" mass="13347">MSETRSAKRNGGSELNKFDIVPLILTDEKVFVTPVPSQYCGSHELVMEVSALFPLCLTIQNLCQDDEGTLKMNKKGSVIYDLTGTHPIESLIPTSWKDLKKKDLTSTGECSYNLALSQMY</sequence>
<reference evidence="1 2" key="1">
    <citation type="submission" date="2020-09" db="EMBL/GenBank/DDBJ databases">
        <title>De no assembly of potato wild relative species, Solanum commersonii.</title>
        <authorList>
            <person name="Cho K."/>
        </authorList>
    </citation>
    <scope>NUCLEOTIDE SEQUENCE [LARGE SCALE GENOMIC DNA]</scope>
    <source>
        <strain evidence="1">LZ3.2</strain>
        <tissue evidence="1">Leaf</tissue>
    </source>
</reference>
<proteinExistence type="predicted"/>
<accession>A0A9J6B5B6</accession>
<evidence type="ECO:0000313" key="2">
    <source>
        <dbReference type="Proteomes" id="UP000824120"/>
    </source>
</evidence>
<gene>
    <name evidence="1" type="ORF">H5410_003541</name>
</gene>
<dbReference type="Proteomes" id="UP000824120">
    <property type="component" value="Chromosome 1"/>
</dbReference>
<comment type="caution">
    <text evidence="1">The sequence shown here is derived from an EMBL/GenBank/DDBJ whole genome shotgun (WGS) entry which is preliminary data.</text>
</comment>
<dbReference type="EMBL" id="JACXVP010000001">
    <property type="protein sequence ID" value="KAG5631824.1"/>
    <property type="molecule type" value="Genomic_DNA"/>
</dbReference>
<dbReference type="AlphaFoldDB" id="A0A9J6B5B6"/>